<evidence type="ECO:0000256" key="3">
    <source>
        <dbReference type="ARBA" id="ARBA00022598"/>
    </source>
</evidence>
<comment type="catalytic activity">
    <reaction evidence="7 8">
        <text>5-amino-1-(5-phospho-D-ribosyl)imidazole-4-carboxylate + L-aspartate + ATP = (2S)-2-[5-amino-1-(5-phospho-beta-D-ribosyl)imidazole-4-carboxamido]succinate + ADP + phosphate + 2 H(+)</text>
        <dbReference type="Rhea" id="RHEA:22628"/>
        <dbReference type="ChEBI" id="CHEBI:15378"/>
        <dbReference type="ChEBI" id="CHEBI:29991"/>
        <dbReference type="ChEBI" id="CHEBI:30616"/>
        <dbReference type="ChEBI" id="CHEBI:43474"/>
        <dbReference type="ChEBI" id="CHEBI:58443"/>
        <dbReference type="ChEBI" id="CHEBI:77657"/>
        <dbReference type="ChEBI" id="CHEBI:456216"/>
        <dbReference type="EC" id="6.3.2.6"/>
    </reaction>
</comment>
<evidence type="ECO:0000256" key="8">
    <source>
        <dbReference type="HAMAP-Rule" id="MF_00137"/>
    </source>
</evidence>
<sequence>MNTTSDAPAPLAESRLHSLTRLHSGKVRDIYAVDDERLLIVATDRLSAFDAVLPDPIPGKGAVLTRLSSFWFRETAGIAANHLLETPPEAVVAADEAEQVRGRAVVVRRLAPLPVEAIVRGYLAGSGWASYQRDGTVSGVALPAGLRQSDRLPAPIFTPTTKAAVGEHDEPISFERTAELVGAERAERIREIALAVFRHATAHAEARGLLIADTKLEFGLAPDGEPVIIDELLTPDSSRFWPADAWQPGTAPPAFDKQYVRDHLEAVGWDKRSAPPRLPEDVIRKTAEKYREAERRLTGPARA</sequence>
<dbReference type="InterPro" id="IPR001636">
    <property type="entry name" value="SAICAR_synth"/>
</dbReference>
<feature type="compositionally biased region" description="Basic and acidic residues" evidence="9">
    <location>
        <begin position="271"/>
        <end position="297"/>
    </location>
</feature>
<evidence type="ECO:0000256" key="4">
    <source>
        <dbReference type="ARBA" id="ARBA00022741"/>
    </source>
</evidence>
<dbReference type="PROSITE" id="PS01058">
    <property type="entry name" value="SAICAR_SYNTHETASE_2"/>
    <property type="match status" value="1"/>
</dbReference>
<keyword evidence="4 8" id="KW-0547">Nucleotide-binding</keyword>
<keyword evidence="3 8" id="KW-0436">Ligase</keyword>
<keyword evidence="6 8" id="KW-0067">ATP-binding</keyword>
<dbReference type="Gene3D" id="3.30.200.20">
    <property type="entry name" value="Phosphorylase Kinase, domain 1"/>
    <property type="match status" value="1"/>
</dbReference>
<comment type="pathway">
    <text evidence="1 8">Purine metabolism; IMP biosynthesis via de novo pathway; 5-amino-1-(5-phospho-D-ribosyl)imidazole-4-carboxamide from 5-amino-1-(5-phospho-D-ribosyl)imidazole-4-carboxylate: step 1/2.</text>
</comment>
<dbReference type="CDD" id="cd01414">
    <property type="entry name" value="SAICAR_synt_Sc"/>
    <property type="match status" value="1"/>
</dbReference>
<dbReference type="InterPro" id="IPR018236">
    <property type="entry name" value="SAICAR_synthetase_CS"/>
</dbReference>
<dbReference type="Gene3D" id="3.30.470.20">
    <property type="entry name" value="ATP-grasp fold, B domain"/>
    <property type="match status" value="1"/>
</dbReference>
<evidence type="ECO:0000256" key="5">
    <source>
        <dbReference type="ARBA" id="ARBA00022755"/>
    </source>
</evidence>
<evidence type="ECO:0000313" key="12">
    <source>
        <dbReference type="Proteomes" id="UP000738126"/>
    </source>
</evidence>
<feature type="region of interest" description="Disordered" evidence="9">
    <location>
        <begin position="271"/>
        <end position="303"/>
    </location>
</feature>
<dbReference type="PANTHER" id="PTHR43700:SF1">
    <property type="entry name" value="PHOSPHORIBOSYLAMINOIMIDAZOLE-SUCCINOCARBOXAMIDE SYNTHASE"/>
    <property type="match status" value="1"/>
</dbReference>
<proteinExistence type="inferred from homology"/>
<protein>
    <recommendedName>
        <fullName evidence="8">Phosphoribosylaminoimidazole-succinocarboxamide synthase</fullName>
        <ecNumber evidence="8">6.3.2.6</ecNumber>
    </recommendedName>
    <alternativeName>
        <fullName evidence="8">SAICAR synthetase</fullName>
    </alternativeName>
</protein>
<dbReference type="EC" id="6.3.2.6" evidence="8"/>
<dbReference type="EMBL" id="NRSH01000096">
    <property type="protein sequence ID" value="MBK1727078.1"/>
    <property type="molecule type" value="Genomic_DNA"/>
</dbReference>
<keyword evidence="12" id="KW-1185">Reference proteome</keyword>
<evidence type="ECO:0000256" key="7">
    <source>
        <dbReference type="ARBA" id="ARBA00048475"/>
    </source>
</evidence>
<evidence type="ECO:0000256" key="9">
    <source>
        <dbReference type="SAM" id="MobiDB-lite"/>
    </source>
</evidence>
<evidence type="ECO:0000256" key="6">
    <source>
        <dbReference type="ARBA" id="ARBA00022840"/>
    </source>
</evidence>
<comment type="caution">
    <text evidence="11">The sequence shown here is derived from an EMBL/GenBank/DDBJ whole genome shotgun (WGS) entry which is preliminary data.</text>
</comment>
<evidence type="ECO:0000256" key="2">
    <source>
        <dbReference type="ARBA" id="ARBA00010190"/>
    </source>
</evidence>
<dbReference type="SUPFAM" id="SSF56104">
    <property type="entry name" value="SAICAR synthase-like"/>
    <property type="match status" value="1"/>
</dbReference>
<dbReference type="Proteomes" id="UP000738126">
    <property type="component" value="Unassembled WGS sequence"/>
</dbReference>
<name>A0ABS1E7Y5_9GAMM</name>
<reference evidence="11 12" key="1">
    <citation type="journal article" date="2020" name="Microorganisms">
        <title>Osmotic Adaptation and Compatible Solute Biosynthesis of Phototrophic Bacteria as Revealed from Genome Analyses.</title>
        <authorList>
            <person name="Imhoff J.F."/>
            <person name="Rahn T."/>
            <person name="Kunzel S."/>
            <person name="Keller A."/>
            <person name="Neulinger S.C."/>
        </authorList>
    </citation>
    <scope>NUCLEOTIDE SEQUENCE [LARGE SCALE GENOMIC DNA]</scope>
    <source>
        <strain evidence="11 12">DSM 15116</strain>
    </source>
</reference>
<dbReference type="NCBIfam" id="TIGR00081">
    <property type="entry name" value="purC"/>
    <property type="match status" value="1"/>
</dbReference>
<comment type="similarity">
    <text evidence="2 8">Belongs to the SAICAR synthetase family.</text>
</comment>
<dbReference type="Pfam" id="PF01259">
    <property type="entry name" value="SAICAR_synt"/>
    <property type="match status" value="1"/>
</dbReference>
<dbReference type="RefSeq" id="WP_200259618.1">
    <property type="nucleotide sequence ID" value="NZ_NRSH01000096.1"/>
</dbReference>
<gene>
    <name evidence="8" type="primary">purC</name>
    <name evidence="11" type="ORF">CKO13_08595</name>
</gene>
<accession>A0ABS1E7Y5</accession>
<dbReference type="InterPro" id="IPR028923">
    <property type="entry name" value="SAICAR_synt/ADE2_N"/>
</dbReference>
<dbReference type="PANTHER" id="PTHR43700">
    <property type="entry name" value="PHOSPHORIBOSYLAMINOIMIDAZOLE-SUCCINOCARBOXAMIDE SYNTHASE"/>
    <property type="match status" value="1"/>
</dbReference>
<evidence type="ECO:0000256" key="1">
    <source>
        <dbReference type="ARBA" id="ARBA00004672"/>
    </source>
</evidence>
<feature type="domain" description="SAICAR synthetase/ADE2 N-terminal" evidence="10">
    <location>
        <begin position="22"/>
        <end position="271"/>
    </location>
</feature>
<organism evidence="11 12">
    <name type="scientific">Halorhodospira neutriphila</name>
    <dbReference type="NCBI Taxonomy" id="168379"/>
    <lineage>
        <taxon>Bacteria</taxon>
        <taxon>Pseudomonadati</taxon>
        <taxon>Pseudomonadota</taxon>
        <taxon>Gammaproteobacteria</taxon>
        <taxon>Chromatiales</taxon>
        <taxon>Ectothiorhodospiraceae</taxon>
        <taxon>Halorhodospira</taxon>
    </lineage>
</organism>
<keyword evidence="5 8" id="KW-0658">Purine biosynthesis</keyword>
<evidence type="ECO:0000313" key="11">
    <source>
        <dbReference type="EMBL" id="MBK1727078.1"/>
    </source>
</evidence>
<dbReference type="HAMAP" id="MF_00137">
    <property type="entry name" value="SAICAR_synth"/>
    <property type="match status" value="1"/>
</dbReference>
<evidence type="ECO:0000259" key="10">
    <source>
        <dbReference type="Pfam" id="PF01259"/>
    </source>
</evidence>
<dbReference type="PROSITE" id="PS01057">
    <property type="entry name" value="SAICAR_SYNTHETASE_1"/>
    <property type="match status" value="1"/>
</dbReference>
<dbReference type="NCBIfam" id="NF010568">
    <property type="entry name" value="PRK13961.1"/>
    <property type="match status" value="1"/>
</dbReference>